<evidence type="ECO:0000313" key="2">
    <source>
        <dbReference type="Proteomes" id="UP001596103"/>
    </source>
</evidence>
<proteinExistence type="predicted"/>
<dbReference type="EMBL" id="JBHSMP010000007">
    <property type="protein sequence ID" value="MFC5428052.1"/>
    <property type="molecule type" value="Genomic_DNA"/>
</dbReference>
<dbReference type="Proteomes" id="UP001596103">
    <property type="component" value="Unassembled WGS sequence"/>
</dbReference>
<organism evidence="1 2">
    <name type="scientific">Paraburkholderia denitrificans</name>
    <dbReference type="NCBI Taxonomy" id="694025"/>
    <lineage>
        <taxon>Bacteria</taxon>
        <taxon>Pseudomonadati</taxon>
        <taxon>Pseudomonadota</taxon>
        <taxon>Betaproteobacteria</taxon>
        <taxon>Burkholderiales</taxon>
        <taxon>Burkholderiaceae</taxon>
        <taxon>Paraburkholderia</taxon>
    </lineage>
</organism>
<name>A0ABW0J4W0_9BURK</name>
<protein>
    <submittedName>
        <fullName evidence="1">Uncharacterized protein</fullName>
    </submittedName>
</protein>
<keyword evidence="2" id="KW-1185">Reference proteome</keyword>
<comment type="caution">
    <text evidence="1">The sequence shown here is derived from an EMBL/GenBank/DDBJ whole genome shotgun (WGS) entry which is preliminary data.</text>
</comment>
<gene>
    <name evidence="1" type="ORF">ACFPTO_04395</name>
</gene>
<accession>A0ABW0J4W0</accession>
<sequence>MPDTHHTQEPLPAFMVGYSLDLTHRIVVGIRAANTGAARAIAHAAFDAGTLWDDTPDRPLLYDNDEEIDGQTVQFDATPVATWPPAHESVLAAKLRNAAPRLLALARLIESRLPLATMTGSWHPEALLTMTLTVGQARDLRALLETLRAC</sequence>
<evidence type="ECO:0000313" key="1">
    <source>
        <dbReference type="EMBL" id="MFC5428052.1"/>
    </source>
</evidence>
<reference evidence="2" key="1">
    <citation type="journal article" date="2019" name="Int. J. Syst. Evol. Microbiol.">
        <title>The Global Catalogue of Microorganisms (GCM) 10K type strain sequencing project: providing services to taxonomists for standard genome sequencing and annotation.</title>
        <authorList>
            <consortium name="The Broad Institute Genomics Platform"/>
            <consortium name="The Broad Institute Genome Sequencing Center for Infectious Disease"/>
            <person name="Wu L."/>
            <person name="Ma J."/>
        </authorList>
    </citation>
    <scope>NUCLEOTIDE SEQUENCE [LARGE SCALE GENOMIC DNA]</scope>
    <source>
        <strain evidence="2">CCUG 56042</strain>
    </source>
</reference>
<dbReference type="RefSeq" id="WP_377709740.1">
    <property type="nucleotide sequence ID" value="NZ_JBHSMP010000007.1"/>
</dbReference>